<name>A0A9J9HEZ1_RHIWR</name>
<dbReference type="AlphaFoldDB" id="A0A9J9HEZ1"/>
<evidence type="ECO:0000259" key="3">
    <source>
        <dbReference type="PROSITE" id="PS01124"/>
    </source>
</evidence>
<keyword evidence="5" id="KW-1185">Reference proteome</keyword>
<protein>
    <submittedName>
        <fullName evidence="4">Transcriptional regulator, AraC family</fullName>
    </submittedName>
</protein>
<dbReference type="PANTHER" id="PTHR47893:SF1">
    <property type="entry name" value="REGULATORY PROTEIN PCHR"/>
    <property type="match status" value="1"/>
</dbReference>
<dbReference type="PROSITE" id="PS01124">
    <property type="entry name" value="HTH_ARAC_FAMILY_2"/>
    <property type="match status" value="1"/>
</dbReference>
<sequence length="382" mass="42078">MGGATIKRPVQEERIARLGADNPGHDLRAGSQAVAVRRFPPPAKDAVQQSVRYAVADYAVDRIEYPAQLVDRFVPLSESHYRWQVKQSFGSGRYEFCGLADGFFVTFAETEYHTPQAAYFCSPDSLHIYLASSGDGEYVPVDGGPLSFEAPSTVLIVEPAHQPPAEVTLTGHARYIYIVVHREVLKTLYAGSAHELPALLQAFLDGDLQRTSGRALPLSAAMLRCLEDVQTCPLDGRRRRIFLQSKALEIVCQALEAFDQSECFRSVEATKLTARGVVKAQRFLEANYVTPPSLEELAAEVGLSRSALCTGFRQILGQSVFDYIQELRMQRALALLSEGDDPITQIAYAVGYNRSSSFAVAVHRHFGTTPSKLRRRGAPPAN</sequence>
<dbReference type="InterPro" id="IPR009057">
    <property type="entry name" value="Homeodomain-like_sf"/>
</dbReference>
<proteinExistence type="predicted"/>
<dbReference type="InterPro" id="IPR018060">
    <property type="entry name" value="HTH_AraC"/>
</dbReference>
<reference evidence="4 5" key="1">
    <citation type="journal article" date="2010" name="J. Bacteriol.">
        <title>Genome sequence of the dioxin-mineralizing bacterium Sphingomonas wittichii RW1.</title>
        <authorList>
            <person name="Miller T.R."/>
            <person name="Delcher A.L."/>
            <person name="Salzberg S.L."/>
            <person name="Saunders E."/>
            <person name="Detter J.C."/>
            <person name="Halden R.U."/>
        </authorList>
    </citation>
    <scope>NUCLEOTIDE SEQUENCE [LARGE SCALE GENOMIC DNA]</scope>
    <source>
        <strain evidence="5">DSM 6014 / CCUG 31198 / JCM 15750 / NBRC 105917 / EY 4224 / RW1</strain>
    </source>
</reference>
<organism evidence="4 5">
    <name type="scientific">Rhizorhabdus wittichii (strain DSM 6014 / CCUG 31198 / JCM 15750 / NBRC 105917 / EY 4224 / RW1)</name>
    <name type="common">Sphingomonas wittichii</name>
    <dbReference type="NCBI Taxonomy" id="392499"/>
    <lineage>
        <taxon>Bacteria</taxon>
        <taxon>Pseudomonadati</taxon>
        <taxon>Pseudomonadota</taxon>
        <taxon>Alphaproteobacteria</taxon>
        <taxon>Sphingomonadales</taxon>
        <taxon>Sphingomonadaceae</taxon>
        <taxon>Rhizorhabdus</taxon>
    </lineage>
</organism>
<dbReference type="GO" id="GO:0043565">
    <property type="term" value="F:sequence-specific DNA binding"/>
    <property type="evidence" value="ECO:0007669"/>
    <property type="project" value="InterPro"/>
</dbReference>
<dbReference type="SMART" id="SM00342">
    <property type="entry name" value="HTH_ARAC"/>
    <property type="match status" value="1"/>
</dbReference>
<keyword evidence="2" id="KW-0804">Transcription</keyword>
<dbReference type="InterPro" id="IPR053142">
    <property type="entry name" value="PchR_regulatory_protein"/>
</dbReference>
<dbReference type="PANTHER" id="PTHR47893">
    <property type="entry name" value="REGULATORY PROTEIN PCHR"/>
    <property type="match status" value="1"/>
</dbReference>
<evidence type="ECO:0000256" key="1">
    <source>
        <dbReference type="ARBA" id="ARBA00023015"/>
    </source>
</evidence>
<dbReference type="Gene3D" id="1.10.10.60">
    <property type="entry name" value="Homeodomain-like"/>
    <property type="match status" value="2"/>
</dbReference>
<keyword evidence="1" id="KW-0805">Transcription regulation</keyword>
<dbReference type="GO" id="GO:0003700">
    <property type="term" value="F:DNA-binding transcription factor activity"/>
    <property type="evidence" value="ECO:0007669"/>
    <property type="project" value="InterPro"/>
</dbReference>
<evidence type="ECO:0000313" key="4">
    <source>
        <dbReference type="EMBL" id="ABQ70545.1"/>
    </source>
</evidence>
<dbReference type="EMBL" id="CP000699">
    <property type="protein sequence ID" value="ABQ70545.1"/>
    <property type="molecule type" value="Genomic_DNA"/>
</dbReference>
<gene>
    <name evidence="4" type="ordered locus">Swit_4205</name>
</gene>
<accession>A0A9J9HEZ1</accession>
<feature type="domain" description="HTH araC/xylS-type" evidence="3">
    <location>
        <begin position="278"/>
        <end position="376"/>
    </location>
</feature>
<evidence type="ECO:0000256" key="2">
    <source>
        <dbReference type="ARBA" id="ARBA00023163"/>
    </source>
</evidence>
<evidence type="ECO:0000313" key="5">
    <source>
        <dbReference type="Proteomes" id="UP000001989"/>
    </source>
</evidence>
<dbReference type="Proteomes" id="UP000001989">
    <property type="component" value="Chromosome"/>
</dbReference>
<dbReference type="Pfam" id="PF12833">
    <property type="entry name" value="HTH_18"/>
    <property type="match status" value="1"/>
</dbReference>
<dbReference type="SUPFAM" id="SSF46689">
    <property type="entry name" value="Homeodomain-like"/>
    <property type="match status" value="2"/>
</dbReference>
<dbReference type="KEGG" id="swi:Swit_4205"/>